<proteinExistence type="predicted"/>
<protein>
    <recommendedName>
        <fullName evidence="1">CRAL-TRIO domain-containing protein</fullName>
    </recommendedName>
</protein>
<dbReference type="SUPFAM" id="SSF52087">
    <property type="entry name" value="CRAL/TRIO domain"/>
    <property type="match status" value="1"/>
</dbReference>
<gene>
    <name evidence="2" type="ORF">FJAP1339_LOCUS129</name>
    <name evidence="3" type="ORF">FJAP1339_LOCUS130</name>
</gene>
<dbReference type="EMBL" id="HBHR01000467">
    <property type="protein sequence ID" value="CAD9857630.1"/>
    <property type="molecule type" value="Transcribed_RNA"/>
</dbReference>
<dbReference type="AlphaFoldDB" id="A0A6U1LXJ2"/>
<dbReference type="Pfam" id="PF00650">
    <property type="entry name" value="CRAL_TRIO"/>
    <property type="match status" value="1"/>
</dbReference>
<dbReference type="Gene3D" id="3.40.525.10">
    <property type="entry name" value="CRAL-TRIO lipid binding domain"/>
    <property type="match status" value="1"/>
</dbReference>
<dbReference type="SMART" id="SM00516">
    <property type="entry name" value="SEC14"/>
    <property type="match status" value="1"/>
</dbReference>
<evidence type="ECO:0000313" key="3">
    <source>
        <dbReference type="EMBL" id="CAD9857631.1"/>
    </source>
</evidence>
<feature type="domain" description="CRAL-TRIO" evidence="1">
    <location>
        <begin position="74"/>
        <end position="239"/>
    </location>
</feature>
<name>A0A6U1LXJ2_9STRA</name>
<organism evidence="3">
    <name type="scientific">Fibrocapsa japonica</name>
    <dbReference type="NCBI Taxonomy" id="94617"/>
    <lineage>
        <taxon>Eukaryota</taxon>
        <taxon>Sar</taxon>
        <taxon>Stramenopiles</taxon>
        <taxon>Ochrophyta</taxon>
        <taxon>Raphidophyceae</taxon>
        <taxon>Chattonellales</taxon>
        <taxon>Chattonellaceae</taxon>
        <taxon>Fibrocapsa</taxon>
    </lineage>
</organism>
<evidence type="ECO:0000313" key="2">
    <source>
        <dbReference type="EMBL" id="CAD9857630.1"/>
    </source>
</evidence>
<dbReference type="InterPro" id="IPR036865">
    <property type="entry name" value="CRAL-TRIO_dom_sf"/>
</dbReference>
<dbReference type="InterPro" id="IPR001251">
    <property type="entry name" value="CRAL-TRIO_dom"/>
</dbReference>
<accession>A0A6U1LXJ2</accession>
<dbReference type="PANTHER" id="PTHR10174">
    <property type="entry name" value="ALPHA-TOCOPHEROL TRANSFER PROTEIN-RELATED"/>
    <property type="match status" value="1"/>
</dbReference>
<dbReference type="PROSITE" id="PS50191">
    <property type="entry name" value="CRAL_TRIO"/>
    <property type="match status" value="1"/>
</dbReference>
<dbReference type="CDD" id="cd00170">
    <property type="entry name" value="SEC14"/>
    <property type="match status" value="1"/>
</dbReference>
<sequence length="264" mass="29637">MGENMDENTTAAVLALRQELGLENEDECKQSDAILIKFVGWKADLARQAQCWQNLQQWKSENKELLTPPLRLTQDPDLKRLIQEGIMTQPPITDKDGRPILFGRLRLNNTSDGRTAEMVARMAMYNIEVMLNRPEAISNGIVVVHDFSGLKMSNIMPRVPALILDVILGHKLPIRVAGVYFVNAPFFFPAVKAIIGAGMTPKMRKRLHRVPSLDTLSTILGVDLTTLEILFERIDDIHSQSAWVEQRIEIENSNADADSLLLAV</sequence>
<dbReference type="EMBL" id="HBHR01000468">
    <property type="protein sequence ID" value="CAD9857631.1"/>
    <property type="molecule type" value="Transcribed_RNA"/>
</dbReference>
<evidence type="ECO:0000259" key="1">
    <source>
        <dbReference type="PROSITE" id="PS50191"/>
    </source>
</evidence>
<reference evidence="3" key="1">
    <citation type="submission" date="2021-01" db="EMBL/GenBank/DDBJ databases">
        <authorList>
            <person name="Corre E."/>
            <person name="Pelletier E."/>
            <person name="Niang G."/>
            <person name="Scheremetjew M."/>
            <person name="Finn R."/>
            <person name="Kale V."/>
            <person name="Holt S."/>
            <person name="Cochrane G."/>
            <person name="Meng A."/>
            <person name="Brown T."/>
            <person name="Cohen L."/>
        </authorList>
    </citation>
    <scope>NUCLEOTIDE SEQUENCE</scope>
    <source>
        <strain evidence="3">CCMP1661</strain>
    </source>
</reference>